<dbReference type="AlphaFoldDB" id="A0A4R8DHX1"/>
<sequence>MAANFYTNSTGGDTGYKRAKHMTTTLKNVSFEQEITAFLRSPLPTNPVPFAIALVDAVRQHGAAWIKTDAAKALLHLLNQQAHGQGYRLDSHAEFDRLAKVFER</sequence>
<accession>A0A4R8DHX1</accession>
<keyword evidence="2" id="KW-1185">Reference proteome</keyword>
<dbReference type="EMBL" id="SODV01000002">
    <property type="protein sequence ID" value="TDW97137.1"/>
    <property type="molecule type" value="Genomic_DNA"/>
</dbReference>
<protein>
    <submittedName>
        <fullName evidence="1">Uncharacterized protein</fullName>
    </submittedName>
</protein>
<reference evidence="1 2" key="1">
    <citation type="submission" date="2019-03" db="EMBL/GenBank/DDBJ databases">
        <title>Genomic Encyclopedia of Type Strains, Phase IV (KMG-IV): sequencing the most valuable type-strain genomes for metagenomic binning, comparative biology and taxonomic classification.</title>
        <authorList>
            <person name="Goeker M."/>
        </authorList>
    </citation>
    <scope>NUCLEOTIDE SEQUENCE [LARGE SCALE GENOMIC DNA]</scope>
    <source>
        <strain evidence="1 2">DSM 100059</strain>
    </source>
</reference>
<evidence type="ECO:0000313" key="2">
    <source>
        <dbReference type="Proteomes" id="UP000294498"/>
    </source>
</evidence>
<comment type="caution">
    <text evidence="1">The sequence shown here is derived from an EMBL/GenBank/DDBJ whole genome shotgun (WGS) entry which is preliminary data.</text>
</comment>
<evidence type="ECO:0000313" key="1">
    <source>
        <dbReference type="EMBL" id="TDW97137.1"/>
    </source>
</evidence>
<organism evidence="1 2">
    <name type="scientific">Dinghuibacter silviterrae</name>
    <dbReference type="NCBI Taxonomy" id="1539049"/>
    <lineage>
        <taxon>Bacteria</taxon>
        <taxon>Pseudomonadati</taxon>
        <taxon>Bacteroidota</taxon>
        <taxon>Chitinophagia</taxon>
        <taxon>Chitinophagales</taxon>
        <taxon>Chitinophagaceae</taxon>
        <taxon>Dinghuibacter</taxon>
    </lineage>
</organism>
<dbReference type="Proteomes" id="UP000294498">
    <property type="component" value="Unassembled WGS sequence"/>
</dbReference>
<name>A0A4R8DHX1_9BACT</name>
<gene>
    <name evidence="1" type="ORF">EDB95_4978</name>
</gene>
<proteinExistence type="predicted"/>